<keyword evidence="4" id="KW-1185">Reference proteome</keyword>
<reference evidence="3 4" key="1">
    <citation type="submission" date="2014-04" db="EMBL/GenBank/DDBJ databases">
        <authorList>
            <consortium name="DOE Joint Genome Institute"/>
            <person name="Kuo A."/>
            <person name="Martino E."/>
            <person name="Perotto S."/>
            <person name="Kohler A."/>
            <person name="Nagy L.G."/>
            <person name="Floudas D."/>
            <person name="Copeland A."/>
            <person name="Barry K.W."/>
            <person name="Cichocki N."/>
            <person name="Veneault-Fourrey C."/>
            <person name="LaButti K."/>
            <person name="Lindquist E.A."/>
            <person name="Lipzen A."/>
            <person name="Lundell T."/>
            <person name="Morin E."/>
            <person name="Murat C."/>
            <person name="Sun H."/>
            <person name="Tunlid A."/>
            <person name="Henrissat B."/>
            <person name="Grigoriev I.V."/>
            <person name="Hibbett D.S."/>
            <person name="Martin F."/>
            <person name="Nordberg H.P."/>
            <person name="Cantor M.N."/>
            <person name="Hua S.X."/>
        </authorList>
    </citation>
    <scope>NUCLEOTIDE SEQUENCE [LARGE SCALE GENOMIC DNA]</scope>
    <source>
        <strain evidence="3 4">Zn</strain>
    </source>
</reference>
<accession>A0A0C3H8Y1</accession>
<reference evidence="4" key="2">
    <citation type="submission" date="2015-01" db="EMBL/GenBank/DDBJ databases">
        <title>Evolutionary Origins and Diversification of the Mycorrhizal Mutualists.</title>
        <authorList>
            <consortium name="DOE Joint Genome Institute"/>
            <consortium name="Mycorrhizal Genomics Consortium"/>
            <person name="Kohler A."/>
            <person name="Kuo A."/>
            <person name="Nagy L.G."/>
            <person name="Floudas D."/>
            <person name="Copeland A."/>
            <person name="Barry K.W."/>
            <person name="Cichocki N."/>
            <person name="Veneault-Fourrey C."/>
            <person name="LaButti K."/>
            <person name="Lindquist E.A."/>
            <person name="Lipzen A."/>
            <person name="Lundell T."/>
            <person name="Morin E."/>
            <person name="Murat C."/>
            <person name="Riley R."/>
            <person name="Ohm R."/>
            <person name="Sun H."/>
            <person name="Tunlid A."/>
            <person name="Henrissat B."/>
            <person name="Grigoriev I.V."/>
            <person name="Hibbett D.S."/>
            <person name="Martin F."/>
        </authorList>
    </citation>
    <scope>NUCLEOTIDE SEQUENCE [LARGE SCALE GENOMIC DNA]</scope>
    <source>
        <strain evidence="4">Zn</strain>
    </source>
</reference>
<dbReference type="AlphaFoldDB" id="A0A0C3H8Y1"/>
<dbReference type="InterPro" id="IPR010730">
    <property type="entry name" value="HET"/>
</dbReference>
<sequence>MRLLNTSKLTLHEFVGDSIPPYAVLSHRWETEEVLFQDFQSGLATDLKGLSKIKGCCEKAAQDGWEYAWVDSCCIDKTSSAELSEAINSMFEWYGNSEVCYVYLSDVPTGLDFEKHYAAGSRFRSSKWWTRGWTLQELIAPRTVIFYDTEWVEIGTKGYLEILISLITGISEQHLRDCGSASVAQKMSWASRRVTTRPEDIAYSLMGIFQVHMPPLYGEGATRAFERLQLEILSKSDDESLFAWEQEGSRHVPTQGLLASSPSDFRSSSEIYRAESTVHHRPPFMMTNKGLRMEPILIR</sequence>
<dbReference type="EMBL" id="KN832878">
    <property type="protein sequence ID" value="KIM99719.1"/>
    <property type="molecule type" value="Genomic_DNA"/>
</dbReference>
<gene>
    <name evidence="3" type="ORF">OIDMADRAFT_126272</name>
</gene>
<dbReference type="HOGENOM" id="CLU_000288_138_0_1"/>
<feature type="domain" description="Heterokaryon incompatibility" evidence="1">
    <location>
        <begin position="22"/>
        <end position="106"/>
    </location>
</feature>
<name>A0A0C3H8Y1_OIDMZ</name>
<dbReference type="PANTHER" id="PTHR10622">
    <property type="entry name" value="HET DOMAIN-CONTAINING PROTEIN"/>
    <property type="match status" value="1"/>
</dbReference>
<dbReference type="OrthoDB" id="20872at2759"/>
<dbReference type="Proteomes" id="UP000054321">
    <property type="component" value="Unassembled WGS sequence"/>
</dbReference>
<dbReference type="Pfam" id="PF26640">
    <property type="entry name" value="DUF8212"/>
    <property type="match status" value="1"/>
</dbReference>
<feature type="domain" description="DUF8212" evidence="2">
    <location>
        <begin position="223"/>
        <end position="257"/>
    </location>
</feature>
<evidence type="ECO:0000259" key="2">
    <source>
        <dbReference type="Pfam" id="PF26640"/>
    </source>
</evidence>
<evidence type="ECO:0000259" key="1">
    <source>
        <dbReference type="Pfam" id="PF06985"/>
    </source>
</evidence>
<dbReference type="InterPro" id="IPR058525">
    <property type="entry name" value="DUF8212"/>
</dbReference>
<organism evidence="3 4">
    <name type="scientific">Oidiodendron maius (strain Zn)</name>
    <dbReference type="NCBI Taxonomy" id="913774"/>
    <lineage>
        <taxon>Eukaryota</taxon>
        <taxon>Fungi</taxon>
        <taxon>Dikarya</taxon>
        <taxon>Ascomycota</taxon>
        <taxon>Pezizomycotina</taxon>
        <taxon>Leotiomycetes</taxon>
        <taxon>Leotiomycetes incertae sedis</taxon>
        <taxon>Myxotrichaceae</taxon>
        <taxon>Oidiodendron</taxon>
    </lineage>
</organism>
<dbReference type="InParanoid" id="A0A0C3H8Y1"/>
<evidence type="ECO:0000313" key="3">
    <source>
        <dbReference type="EMBL" id="KIM99719.1"/>
    </source>
</evidence>
<protein>
    <submittedName>
        <fullName evidence="3">Uncharacterized protein</fullName>
    </submittedName>
</protein>
<evidence type="ECO:0000313" key="4">
    <source>
        <dbReference type="Proteomes" id="UP000054321"/>
    </source>
</evidence>
<dbReference type="Pfam" id="PF06985">
    <property type="entry name" value="HET"/>
    <property type="match status" value="1"/>
</dbReference>
<feature type="non-terminal residue" evidence="3">
    <location>
        <position position="299"/>
    </location>
</feature>
<dbReference type="STRING" id="913774.A0A0C3H8Y1"/>
<proteinExistence type="predicted"/>
<dbReference type="PANTHER" id="PTHR10622:SF10">
    <property type="entry name" value="HET DOMAIN-CONTAINING PROTEIN"/>
    <property type="match status" value="1"/>
</dbReference>